<dbReference type="Gene3D" id="3.40.50.150">
    <property type="entry name" value="Vaccinia Virus protein VP39"/>
    <property type="match status" value="1"/>
</dbReference>
<name>A0ABT6XGL2_9GAMM</name>
<evidence type="ECO:0000259" key="1">
    <source>
        <dbReference type="Pfam" id="PF13649"/>
    </source>
</evidence>
<sequence>MEVRRHRWKRQRLHGAWTFFRQWLRNPLRTAAVTPSGVELAAAMIAELPRDARRVIELGGGTGAITRELLAHGVLGRDLLVVELNPALHRHLQARFPKVRIVLGDAQDLERIANDNGYLGNGRVDAIVSGLGMLSMDRDAQSAVLRAAFSCLKPGGTFVQFTYGARAPVLDEVARDLRLSVRKAAFVLRNVPPATVYVYSA</sequence>
<evidence type="ECO:0000313" key="3">
    <source>
        <dbReference type="Proteomes" id="UP001321580"/>
    </source>
</evidence>
<gene>
    <name evidence="2" type="ORF">QLQ15_10255</name>
</gene>
<accession>A0ABT6XGL2</accession>
<dbReference type="InterPro" id="IPR041698">
    <property type="entry name" value="Methyltransf_25"/>
</dbReference>
<evidence type="ECO:0000313" key="2">
    <source>
        <dbReference type="EMBL" id="MDI9239293.1"/>
    </source>
</evidence>
<keyword evidence="2" id="KW-0808">Transferase</keyword>
<dbReference type="GO" id="GO:0032259">
    <property type="term" value="P:methylation"/>
    <property type="evidence" value="ECO:0007669"/>
    <property type="project" value="UniProtKB-KW"/>
</dbReference>
<dbReference type="GO" id="GO:0008168">
    <property type="term" value="F:methyltransferase activity"/>
    <property type="evidence" value="ECO:0007669"/>
    <property type="project" value="UniProtKB-KW"/>
</dbReference>
<dbReference type="EMBL" id="JASGBI010000001">
    <property type="protein sequence ID" value="MDI9239293.1"/>
    <property type="molecule type" value="Genomic_DNA"/>
</dbReference>
<keyword evidence="3" id="KW-1185">Reference proteome</keyword>
<dbReference type="Proteomes" id="UP001321580">
    <property type="component" value="Unassembled WGS sequence"/>
</dbReference>
<dbReference type="InterPro" id="IPR029063">
    <property type="entry name" value="SAM-dependent_MTases_sf"/>
</dbReference>
<reference evidence="2 3" key="1">
    <citation type="submission" date="2023-05" db="EMBL/GenBank/DDBJ databases">
        <title>Lysobacter sp. strain LF1 Genome sequencing and assembly.</title>
        <authorList>
            <person name="Jung Y."/>
        </authorList>
    </citation>
    <scope>NUCLEOTIDE SEQUENCE [LARGE SCALE GENOMIC DNA]</scope>
    <source>
        <strain evidence="2 3">LF1</strain>
    </source>
</reference>
<protein>
    <submittedName>
        <fullName evidence="2">Methyltransferase domain-containing protein</fullName>
    </submittedName>
</protein>
<feature type="domain" description="Methyltransferase" evidence="1">
    <location>
        <begin position="55"/>
        <end position="156"/>
    </location>
</feature>
<dbReference type="RefSeq" id="WP_283212692.1">
    <property type="nucleotide sequence ID" value="NZ_JASGBI010000001.1"/>
</dbReference>
<organism evidence="2 3">
    <name type="scientific">Lysobacter stagni</name>
    <dbReference type="NCBI Taxonomy" id="3045172"/>
    <lineage>
        <taxon>Bacteria</taxon>
        <taxon>Pseudomonadati</taxon>
        <taxon>Pseudomonadota</taxon>
        <taxon>Gammaproteobacteria</taxon>
        <taxon>Lysobacterales</taxon>
        <taxon>Lysobacteraceae</taxon>
        <taxon>Lysobacter</taxon>
    </lineage>
</organism>
<keyword evidence="2" id="KW-0489">Methyltransferase</keyword>
<comment type="caution">
    <text evidence="2">The sequence shown here is derived from an EMBL/GenBank/DDBJ whole genome shotgun (WGS) entry which is preliminary data.</text>
</comment>
<dbReference type="Pfam" id="PF13649">
    <property type="entry name" value="Methyltransf_25"/>
    <property type="match status" value="1"/>
</dbReference>
<dbReference type="SUPFAM" id="SSF53335">
    <property type="entry name" value="S-adenosyl-L-methionine-dependent methyltransferases"/>
    <property type="match status" value="1"/>
</dbReference>
<proteinExistence type="predicted"/>
<dbReference type="CDD" id="cd02440">
    <property type="entry name" value="AdoMet_MTases"/>
    <property type="match status" value="1"/>
</dbReference>